<evidence type="ECO:0000313" key="3">
    <source>
        <dbReference type="WBParaSite" id="SSLN_0001873401-mRNA-1"/>
    </source>
</evidence>
<reference evidence="3" key="1">
    <citation type="submission" date="2016-06" db="UniProtKB">
        <authorList>
            <consortium name="WormBaseParasite"/>
        </authorList>
    </citation>
    <scope>IDENTIFICATION</scope>
</reference>
<sequence>MWAVRRMDPMSLVAEHCADSGHTLAFPKKILGRGKDRVAREAIETWPTKTTSNNHFSPFWHPTKPSERCSAYVGHTGRKFGTRINKRTLAVHRRDLLSLVFAHAVDCDHRFNWDTTEVVAMANTKQAREFLEAWLSNSNSINRNVDLDAHDEGLRARLTDSR</sequence>
<dbReference type="OrthoDB" id="420076at2759"/>
<dbReference type="EMBL" id="UYSU01043596">
    <property type="protein sequence ID" value="VDM04437.1"/>
    <property type="molecule type" value="Genomic_DNA"/>
</dbReference>
<organism evidence="3">
    <name type="scientific">Schistocephalus solidus</name>
    <name type="common">Tapeworm</name>
    <dbReference type="NCBI Taxonomy" id="70667"/>
    <lineage>
        <taxon>Eukaryota</taxon>
        <taxon>Metazoa</taxon>
        <taxon>Spiralia</taxon>
        <taxon>Lophotrochozoa</taxon>
        <taxon>Platyhelminthes</taxon>
        <taxon>Cestoda</taxon>
        <taxon>Eucestoda</taxon>
        <taxon>Diphyllobothriidea</taxon>
        <taxon>Diphyllobothriidae</taxon>
        <taxon>Schistocephalus</taxon>
    </lineage>
</organism>
<evidence type="ECO:0000313" key="1">
    <source>
        <dbReference type="EMBL" id="VDM04437.1"/>
    </source>
</evidence>
<dbReference type="AlphaFoldDB" id="A0A183TNK3"/>
<dbReference type="Proteomes" id="UP000275846">
    <property type="component" value="Unassembled WGS sequence"/>
</dbReference>
<protein>
    <submittedName>
        <fullName evidence="3">Core-binding (CB) domain-containing protein</fullName>
    </submittedName>
</protein>
<accession>A0A183TNK3</accession>
<proteinExistence type="predicted"/>
<name>A0A183TNK3_SCHSO</name>
<keyword evidence="2" id="KW-1185">Reference proteome</keyword>
<dbReference type="WBParaSite" id="SSLN_0001873401-mRNA-1">
    <property type="protein sequence ID" value="SSLN_0001873401-mRNA-1"/>
    <property type="gene ID" value="SSLN_0001873401"/>
</dbReference>
<gene>
    <name evidence="1" type="ORF">SSLN_LOCUS18051</name>
</gene>
<evidence type="ECO:0000313" key="2">
    <source>
        <dbReference type="Proteomes" id="UP000275846"/>
    </source>
</evidence>
<reference evidence="1 2" key="2">
    <citation type="submission" date="2018-11" db="EMBL/GenBank/DDBJ databases">
        <authorList>
            <consortium name="Pathogen Informatics"/>
        </authorList>
    </citation>
    <scope>NUCLEOTIDE SEQUENCE [LARGE SCALE GENOMIC DNA]</scope>
    <source>
        <strain evidence="1 2">NST_G2</strain>
    </source>
</reference>